<proteinExistence type="predicted"/>
<evidence type="ECO:0000313" key="1">
    <source>
        <dbReference type="EMBL" id="WXC81168.1"/>
    </source>
</evidence>
<gene>
    <name evidence="1" type="ORF">WDK88_05905</name>
</gene>
<accession>A0ABZ2P302</accession>
<evidence type="ECO:0000313" key="2">
    <source>
        <dbReference type="Proteomes" id="UP001432046"/>
    </source>
</evidence>
<dbReference type="EMBL" id="CP147711">
    <property type="protein sequence ID" value="WXC81168.1"/>
    <property type="molecule type" value="Genomic_DNA"/>
</dbReference>
<name>A0ABZ2P302_9BRAD</name>
<protein>
    <submittedName>
        <fullName evidence="1">Uncharacterized protein</fullName>
    </submittedName>
</protein>
<reference evidence="1" key="1">
    <citation type="journal article" date="2021" name="Int. J. Syst. Evol. Microbiol.">
        <title>Bradyrhizobium septentrionale sp. nov. (sv. septentrionale) and Bradyrhizobium quebecense sp. nov. (sv. septentrionale) associated with legumes native to Canada possess rearranged symbiosis genes and numerous insertion sequences.</title>
        <authorList>
            <person name="Bromfield E.S.P."/>
            <person name="Cloutier S."/>
        </authorList>
    </citation>
    <scope>NUCLEOTIDE SEQUENCE</scope>
    <source>
        <strain evidence="1">5S5</strain>
    </source>
</reference>
<organism evidence="1 2">
    <name type="scientific">Bradyrhizobium septentrionale</name>
    <dbReference type="NCBI Taxonomy" id="1404411"/>
    <lineage>
        <taxon>Bacteria</taxon>
        <taxon>Pseudomonadati</taxon>
        <taxon>Pseudomonadota</taxon>
        <taxon>Alphaproteobacteria</taxon>
        <taxon>Hyphomicrobiales</taxon>
        <taxon>Nitrobacteraceae</taxon>
        <taxon>Bradyrhizobium</taxon>
    </lineage>
</organism>
<reference evidence="1" key="2">
    <citation type="submission" date="2024-03" db="EMBL/GenBank/DDBJ databases">
        <authorList>
            <person name="Bromfield E.S.P."/>
            <person name="Cloutier S."/>
        </authorList>
    </citation>
    <scope>NUCLEOTIDE SEQUENCE</scope>
    <source>
        <strain evidence="1">5S5</strain>
    </source>
</reference>
<keyword evidence="2" id="KW-1185">Reference proteome</keyword>
<dbReference type="RefSeq" id="WP_338822072.1">
    <property type="nucleotide sequence ID" value="NZ_CP147708.1"/>
</dbReference>
<sequence length="54" mass="5906">MRKDNQLLAGARHPHDFMACLPAPVHVLAGEGIIEDDDLVSQVGILLQTGQEER</sequence>
<dbReference type="Proteomes" id="UP001432046">
    <property type="component" value="Chromosome"/>
</dbReference>